<name>A0AA35SWC1_GEOBA</name>
<feature type="coiled-coil region" evidence="1">
    <location>
        <begin position="225"/>
        <end position="280"/>
    </location>
</feature>
<dbReference type="EMBL" id="CASHTH010002926">
    <property type="protein sequence ID" value="CAI8037335.1"/>
    <property type="molecule type" value="Genomic_DNA"/>
</dbReference>
<proteinExistence type="predicted"/>
<dbReference type="GO" id="GO:0005814">
    <property type="term" value="C:centriole"/>
    <property type="evidence" value="ECO:0007669"/>
    <property type="project" value="TreeGrafter"/>
</dbReference>
<comment type="caution">
    <text evidence="3">The sequence shown here is derived from an EMBL/GenBank/DDBJ whole genome shotgun (WGS) entry which is preliminary data.</text>
</comment>
<feature type="compositionally biased region" description="Polar residues" evidence="2">
    <location>
        <begin position="343"/>
        <end position="371"/>
    </location>
</feature>
<dbReference type="PANTHER" id="PTHR18957:SF0">
    <property type="entry name" value="CENTLEIN"/>
    <property type="match status" value="1"/>
</dbReference>
<dbReference type="InterPro" id="IPR038810">
    <property type="entry name" value="CNTLN"/>
</dbReference>
<organism evidence="3 4">
    <name type="scientific">Geodia barretti</name>
    <name type="common">Barrett's horny sponge</name>
    <dbReference type="NCBI Taxonomy" id="519541"/>
    <lineage>
        <taxon>Eukaryota</taxon>
        <taxon>Metazoa</taxon>
        <taxon>Porifera</taxon>
        <taxon>Demospongiae</taxon>
        <taxon>Heteroscleromorpha</taxon>
        <taxon>Tetractinellida</taxon>
        <taxon>Astrophorina</taxon>
        <taxon>Geodiidae</taxon>
        <taxon>Geodia</taxon>
    </lineage>
</organism>
<keyword evidence="4" id="KW-1185">Reference proteome</keyword>
<feature type="compositionally biased region" description="Basic and acidic residues" evidence="2">
    <location>
        <begin position="32"/>
        <end position="53"/>
    </location>
</feature>
<feature type="compositionally biased region" description="Polar residues" evidence="2">
    <location>
        <begin position="14"/>
        <end position="30"/>
    </location>
</feature>
<evidence type="ECO:0000313" key="4">
    <source>
        <dbReference type="Proteomes" id="UP001174909"/>
    </source>
</evidence>
<reference evidence="3" key="1">
    <citation type="submission" date="2023-03" db="EMBL/GenBank/DDBJ databases">
        <authorList>
            <person name="Steffen K."/>
            <person name="Cardenas P."/>
        </authorList>
    </citation>
    <scope>NUCLEOTIDE SEQUENCE</scope>
</reference>
<dbReference type="PANTHER" id="PTHR18957">
    <property type="entry name" value="CENTLEIN"/>
    <property type="match status" value="1"/>
</dbReference>
<sequence>MPGPITARCRVPPFNNSRRTTPASGKSSCSYEGRRKEGGTRWRRDEQKRDGERVMSSAENQIPLERVEKELFETQLQLEAKCKELEGLRSCHDRRAKRMQALQASQTLLEEQLRTYTSTETKSSSCTQWEETGKRKATPAKDLRHENSTAVWNELAAYREKCQQLETHLQEIEEERDTLQAKCLRSESCVAELRTQLEHGRNDLERKLSAIAKAEEASVSVSVHSRQLKLKVKDLESTVSKLKQEKTKLISQHSCSERELYRLREEAAKMQAQIMSLTHRKKLEQLQTFSKGTMTDEGGSCRYDSSIDSATQVESRDANTRSVGVSPIKLPVGKTRERFTEGVSCNNDSSSISVTDSGTQAGAPDTVSTGVSPIKPPPRQTRENSTQTSASAERRIPERQLLRSHRRTHSEGDSMFYRKRAKDALKRVNKISKELRDMSLPVKDTAERGTKSANPSEGEESAPEIKPQSIGCRCKIVERMVNTGKHMPGAQKCAFQQHVKTLQKHIRALRQQLISAGTARQCLTQRLEEERREGGKARAEVKELNVRLQGMKTVVQSLQSEVHRLQDSNQQLQQRLTSLSETKRGRTDSDWKRIESEKRALSEKCSVLTESVRSIEERVQQKTCELTDTQERLVRLERDVRQKRQLLDNQRDKLKTLTQQAEDNQAKVQSMEREVNTLKEFLDHSRHKVDTLQMQLTREKEDKTKALKLLSSCQRELSHTVVQLAVDQEDSKKKQKQLEQVRESHELQLKTLNEKHAEKVESFHQRLRNREKEMKDQLKQKELFLREHRQFIKELAAEVEECARQKRPEPSNEDTSMSASVEVSSRVREIARSTLHLSDLEIDDLFSDDCDHQQDGTEEPLIGDLEDCLSRLPFATNLVKKFTRILF</sequence>
<dbReference type="GO" id="GO:0010457">
    <property type="term" value="P:centriole-centriole cohesion"/>
    <property type="evidence" value="ECO:0007669"/>
    <property type="project" value="TreeGrafter"/>
</dbReference>
<dbReference type="Proteomes" id="UP001174909">
    <property type="component" value="Unassembled WGS sequence"/>
</dbReference>
<keyword evidence="1" id="KW-0175">Coiled coil</keyword>
<feature type="coiled-coil region" evidence="1">
    <location>
        <begin position="155"/>
        <end position="182"/>
    </location>
</feature>
<accession>A0AA35SWC1</accession>
<dbReference type="AlphaFoldDB" id="A0AA35SWC1"/>
<feature type="coiled-coil region" evidence="1">
    <location>
        <begin position="612"/>
        <end position="674"/>
    </location>
</feature>
<feature type="region of interest" description="Disordered" evidence="2">
    <location>
        <begin position="341"/>
        <end position="413"/>
    </location>
</feature>
<feature type="compositionally biased region" description="Basic and acidic residues" evidence="2">
    <location>
        <begin position="392"/>
        <end position="401"/>
    </location>
</feature>
<feature type="region of interest" description="Disordered" evidence="2">
    <location>
        <begin position="436"/>
        <end position="466"/>
    </location>
</feature>
<evidence type="ECO:0000313" key="3">
    <source>
        <dbReference type="EMBL" id="CAI8037335.1"/>
    </source>
</evidence>
<feature type="coiled-coil region" evidence="1">
    <location>
        <begin position="527"/>
        <end position="582"/>
    </location>
</feature>
<evidence type="ECO:0000256" key="1">
    <source>
        <dbReference type="SAM" id="Coils"/>
    </source>
</evidence>
<dbReference type="GO" id="GO:0005813">
    <property type="term" value="C:centrosome"/>
    <property type="evidence" value="ECO:0007669"/>
    <property type="project" value="TreeGrafter"/>
</dbReference>
<evidence type="ECO:0000256" key="2">
    <source>
        <dbReference type="SAM" id="MobiDB-lite"/>
    </source>
</evidence>
<dbReference type="SUPFAM" id="SSF57997">
    <property type="entry name" value="Tropomyosin"/>
    <property type="match status" value="1"/>
</dbReference>
<gene>
    <name evidence="3" type="ORF">GBAR_LOCUS20866</name>
</gene>
<protein>
    <submittedName>
        <fullName evidence="3">Centlein</fullName>
    </submittedName>
</protein>
<feature type="region of interest" description="Disordered" evidence="2">
    <location>
        <begin position="1"/>
        <end position="56"/>
    </location>
</feature>